<comment type="caution">
    <text evidence="1">The sequence shown here is derived from an EMBL/GenBank/DDBJ whole genome shotgun (WGS) entry which is preliminary data.</text>
</comment>
<dbReference type="InterPro" id="IPR046521">
    <property type="entry name" value="DUF6698"/>
</dbReference>
<evidence type="ECO:0000313" key="2">
    <source>
        <dbReference type="Proteomes" id="UP000759537"/>
    </source>
</evidence>
<sequence>MRYSPEEAMMHEKVMKMVPTFKDMITTLSKDPVQLKAFIAYLGSAAASVRQEDTASLKNNILVYILNDLREDYLDPPVSKMDTKICVMDMHTKFLNNWIEFMEKVKDGTYCVKTSGWPTFLYDLVANQYDRKNKDHSLFCGPLIQVFRHIFTGPLLAFGSQRKGTKPSKAEIHQMMAVTGQTIAYAAVQTHFALSSVKSWSSKDGEFNYEVFFNNIMDLFETLRPMTRTCGLLKP</sequence>
<dbReference type="Pfam" id="PF20414">
    <property type="entry name" value="DUF6698"/>
    <property type="match status" value="1"/>
</dbReference>
<keyword evidence="2" id="KW-1185">Reference proteome</keyword>
<dbReference type="Proteomes" id="UP000759537">
    <property type="component" value="Unassembled WGS sequence"/>
</dbReference>
<dbReference type="AlphaFoldDB" id="A0A9P5N5L2"/>
<evidence type="ECO:0000313" key="1">
    <source>
        <dbReference type="EMBL" id="KAF8486977.1"/>
    </source>
</evidence>
<reference evidence="1" key="2">
    <citation type="journal article" date="2020" name="Nat. Commun.">
        <title>Large-scale genome sequencing of mycorrhizal fungi provides insights into the early evolution of symbiotic traits.</title>
        <authorList>
            <person name="Miyauchi S."/>
            <person name="Kiss E."/>
            <person name="Kuo A."/>
            <person name="Drula E."/>
            <person name="Kohler A."/>
            <person name="Sanchez-Garcia M."/>
            <person name="Morin E."/>
            <person name="Andreopoulos B."/>
            <person name="Barry K.W."/>
            <person name="Bonito G."/>
            <person name="Buee M."/>
            <person name="Carver A."/>
            <person name="Chen C."/>
            <person name="Cichocki N."/>
            <person name="Clum A."/>
            <person name="Culley D."/>
            <person name="Crous P.W."/>
            <person name="Fauchery L."/>
            <person name="Girlanda M."/>
            <person name="Hayes R.D."/>
            <person name="Keri Z."/>
            <person name="LaButti K."/>
            <person name="Lipzen A."/>
            <person name="Lombard V."/>
            <person name="Magnuson J."/>
            <person name="Maillard F."/>
            <person name="Murat C."/>
            <person name="Nolan M."/>
            <person name="Ohm R.A."/>
            <person name="Pangilinan J."/>
            <person name="Pereira M.F."/>
            <person name="Perotto S."/>
            <person name="Peter M."/>
            <person name="Pfister S."/>
            <person name="Riley R."/>
            <person name="Sitrit Y."/>
            <person name="Stielow J.B."/>
            <person name="Szollosi G."/>
            <person name="Zifcakova L."/>
            <person name="Stursova M."/>
            <person name="Spatafora J.W."/>
            <person name="Tedersoo L."/>
            <person name="Vaario L.M."/>
            <person name="Yamada A."/>
            <person name="Yan M."/>
            <person name="Wang P."/>
            <person name="Xu J."/>
            <person name="Bruns T."/>
            <person name="Baldrian P."/>
            <person name="Vilgalys R."/>
            <person name="Dunand C."/>
            <person name="Henrissat B."/>
            <person name="Grigoriev I.V."/>
            <person name="Hibbett D."/>
            <person name="Nagy L.G."/>
            <person name="Martin F.M."/>
        </authorList>
    </citation>
    <scope>NUCLEOTIDE SEQUENCE</scope>
    <source>
        <strain evidence="1">Prilba</strain>
    </source>
</reference>
<reference evidence="1" key="1">
    <citation type="submission" date="2019-10" db="EMBL/GenBank/DDBJ databases">
        <authorList>
            <consortium name="DOE Joint Genome Institute"/>
            <person name="Kuo A."/>
            <person name="Miyauchi S."/>
            <person name="Kiss E."/>
            <person name="Drula E."/>
            <person name="Kohler A."/>
            <person name="Sanchez-Garcia M."/>
            <person name="Andreopoulos B."/>
            <person name="Barry K.W."/>
            <person name="Bonito G."/>
            <person name="Buee M."/>
            <person name="Carver A."/>
            <person name="Chen C."/>
            <person name="Cichocki N."/>
            <person name="Clum A."/>
            <person name="Culley D."/>
            <person name="Crous P.W."/>
            <person name="Fauchery L."/>
            <person name="Girlanda M."/>
            <person name="Hayes R."/>
            <person name="Keri Z."/>
            <person name="LaButti K."/>
            <person name="Lipzen A."/>
            <person name="Lombard V."/>
            <person name="Magnuson J."/>
            <person name="Maillard F."/>
            <person name="Morin E."/>
            <person name="Murat C."/>
            <person name="Nolan M."/>
            <person name="Ohm R."/>
            <person name="Pangilinan J."/>
            <person name="Pereira M."/>
            <person name="Perotto S."/>
            <person name="Peter M."/>
            <person name="Riley R."/>
            <person name="Sitrit Y."/>
            <person name="Stielow B."/>
            <person name="Szollosi G."/>
            <person name="Zifcakova L."/>
            <person name="Stursova M."/>
            <person name="Spatafora J.W."/>
            <person name="Tedersoo L."/>
            <person name="Vaario L.-M."/>
            <person name="Yamada A."/>
            <person name="Yan M."/>
            <person name="Wang P."/>
            <person name="Xu J."/>
            <person name="Bruns T."/>
            <person name="Baldrian P."/>
            <person name="Vilgalys R."/>
            <person name="Henrissat B."/>
            <person name="Grigoriev I.V."/>
            <person name="Hibbett D."/>
            <person name="Nagy L.G."/>
            <person name="Martin F.M."/>
        </authorList>
    </citation>
    <scope>NUCLEOTIDE SEQUENCE</scope>
    <source>
        <strain evidence="1">Prilba</strain>
    </source>
</reference>
<name>A0A9P5N5L2_9AGAM</name>
<accession>A0A9P5N5L2</accession>
<gene>
    <name evidence="1" type="ORF">DFH94DRAFT_687459</name>
</gene>
<proteinExistence type="predicted"/>
<organism evidence="1 2">
    <name type="scientific">Russula ochroleuca</name>
    <dbReference type="NCBI Taxonomy" id="152965"/>
    <lineage>
        <taxon>Eukaryota</taxon>
        <taxon>Fungi</taxon>
        <taxon>Dikarya</taxon>
        <taxon>Basidiomycota</taxon>
        <taxon>Agaricomycotina</taxon>
        <taxon>Agaricomycetes</taxon>
        <taxon>Russulales</taxon>
        <taxon>Russulaceae</taxon>
        <taxon>Russula</taxon>
    </lineage>
</organism>
<protein>
    <submittedName>
        <fullName evidence="1">Uncharacterized protein</fullName>
    </submittedName>
</protein>
<dbReference type="EMBL" id="WHVB01000001">
    <property type="protein sequence ID" value="KAF8486977.1"/>
    <property type="molecule type" value="Genomic_DNA"/>
</dbReference>
<dbReference type="OrthoDB" id="3220614at2759"/>